<comment type="similarity">
    <text evidence="1">Belongs to the glycosyltransferase 2 family.</text>
</comment>
<dbReference type="InterPro" id="IPR001173">
    <property type="entry name" value="Glyco_trans_2-like"/>
</dbReference>
<sequence>MKNKVLIIVPTYNEIDNIPVILKQIYAQEEFIDQNKKIHVLVVDDNSPDGTADLVKKLQSELYSDKLYLLQREGKQGLGTAYIAGFKWAISNNYDYVFEMDADLSHNPKYLPDFLEKIKTSDLVLGTRYMKGGGVVNWGKHRILISKGGNLYSKVILGLPFRDLTGGYKCFSVEVLKTIDLDSIISNGYAFQIELTYRAYLRGFKISETPIIFHDRVAGKSKLSNNVFTEAVKNIILLRLRKNSLLKEFNNLSKSYSAVESVKG</sequence>
<keyword evidence="3 5" id="KW-0808">Transferase</keyword>
<accession>A0A1M6TPR9</accession>
<name>A0A1M6TPR9_9FLAO</name>
<feature type="domain" description="Glycosyltransferase 2-like" evidence="4">
    <location>
        <begin position="7"/>
        <end position="178"/>
    </location>
</feature>
<evidence type="ECO:0000256" key="3">
    <source>
        <dbReference type="ARBA" id="ARBA00022679"/>
    </source>
</evidence>
<dbReference type="SUPFAM" id="SSF53448">
    <property type="entry name" value="Nucleotide-diphospho-sugar transferases"/>
    <property type="match status" value="1"/>
</dbReference>
<dbReference type="FunFam" id="3.90.550.10:FF:000122">
    <property type="entry name" value="Dolichol-phosphate mannosyltransferase subunit 1"/>
    <property type="match status" value="1"/>
</dbReference>
<dbReference type="EMBL" id="FQZX01000003">
    <property type="protein sequence ID" value="SHK58982.1"/>
    <property type="molecule type" value="Genomic_DNA"/>
</dbReference>
<keyword evidence="6" id="KW-1185">Reference proteome</keyword>
<organism evidence="5 6">
    <name type="scientific">Maribacter aquivivus</name>
    <dbReference type="NCBI Taxonomy" id="228958"/>
    <lineage>
        <taxon>Bacteria</taxon>
        <taxon>Pseudomonadati</taxon>
        <taxon>Bacteroidota</taxon>
        <taxon>Flavobacteriia</taxon>
        <taxon>Flavobacteriales</taxon>
        <taxon>Flavobacteriaceae</taxon>
        <taxon>Maribacter</taxon>
    </lineage>
</organism>
<dbReference type="PANTHER" id="PTHR43398:SF1">
    <property type="entry name" value="DOLICHOL-PHOSPHATE MANNOSYLTRANSFERASE SUBUNIT 1"/>
    <property type="match status" value="1"/>
</dbReference>
<dbReference type="Pfam" id="PF00535">
    <property type="entry name" value="Glycos_transf_2"/>
    <property type="match status" value="1"/>
</dbReference>
<dbReference type="Proteomes" id="UP000184314">
    <property type="component" value="Unassembled WGS sequence"/>
</dbReference>
<dbReference type="CDD" id="cd06442">
    <property type="entry name" value="DPM1_like"/>
    <property type="match status" value="1"/>
</dbReference>
<dbReference type="InterPro" id="IPR039528">
    <property type="entry name" value="DPM1-like"/>
</dbReference>
<evidence type="ECO:0000313" key="5">
    <source>
        <dbReference type="EMBL" id="SHK58982.1"/>
    </source>
</evidence>
<dbReference type="STRING" id="228958.SAMN04488007_3313"/>
<gene>
    <name evidence="5" type="ORF">SAMN04488007_3313</name>
</gene>
<evidence type="ECO:0000256" key="1">
    <source>
        <dbReference type="ARBA" id="ARBA00006739"/>
    </source>
</evidence>
<dbReference type="GO" id="GO:0009247">
    <property type="term" value="P:glycolipid biosynthetic process"/>
    <property type="evidence" value="ECO:0007669"/>
    <property type="project" value="TreeGrafter"/>
</dbReference>
<dbReference type="GO" id="GO:0004582">
    <property type="term" value="F:dolichyl-phosphate beta-D-mannosyltransferase activity"/>
    <property type="evidence" value="ECO:0007669"/>
    <property type="project" value="InterPro"/>
</dbReference>
<keyword evidence="2 5" id="KW-0328">Glycosyltransferase</keyword>
<dbReference type="PANTHER" id="PTHR43398">
    <property type="entry name" value="DOLICHOL-PHOSPHATE MANNOSYLTRANSFERASE SUBUNIT 1"/>
    <property type="match status" value="1"/>
</dbReference>
<reference evidence="6" key="1">
    <citation type="submission" date="2016-11" db="EMBL/GenBank/DDBJ databases">
        <authorList>
            <person name="Varghese N."/>
            <person name="Submissions S."/>
        </authorList>
    </citation>
    <scope>NUCLEOTIDE SEQUENCE [LARGE SCALE GENOMIC DNA]</scope>
    <source>
        <strain evidence="6">DSM 16478</strain>
    </source>
</reference>
<evidence type="ECO:0000313" key="6">
    <source>
        <dbReference type="Proteomes" id="UP000184314"/>
    </source>
</evidence>
<dbReference type="Gene3D" id="3.90.550.10">
    <property type="entry name" value="Spore Coat Polysaccharide Biosynthesis Protein SpsA, Chain A"/>
    <property type="match status" value="1"/>
</dbReference>
<protein>
    <submittedName>
        <fullName evidence="5">Dolichol-phosphate mannosyltransferase</fullName>
    </submittedName>
</protein>
<dbReference type="OrthoDB" id="9810303at2"/>
<evidence type="ECO:0000259" key="4">
    <source>
        <dbReference type="Pfam" id="PF00535"/>
    </source>
</evidence>
<dbReference type="InterPro" id="IPR029044">
    <property type="entry name" value="Nucleotide-diphossugar_trans"/>
</dbReference>
<evidence type="ECO:0000256" key="2">
    <source>
        <dbReference type="ARBA" id="ARBA00022676"/>
    </source>
</evidence>
<dbReference type="GO" id="GO:0016020">
    <property type="term" value="C:membrane"/>
    <property type="evidence" value="ECO:0007669"/>
    <property type="project" value="GOC"/>
</dbReference>
<dbReference type="AlphaFoldDB" id="A0A1M6TPR9"/>
<proteinExistence type="inferred from homology"/>
<dbReference type="RefSeq" id="WP_073246277.1">
    <property type="nucleotide sequence ID" value="NZ_FQZX01000003.1"/>
</dbReference>